<keyword evidence="13" id="KW-1185">Reference proteome</keyword>
<dbReference type="InterPro" id="IPR000623">
    <property type="entry name" value="Shikimate_kinase/TSH1"/>
</dbReference>
<protein>
    <recommendedName>
        <fullName evidence="3 11">Shikimate kinase</fullName>
        <shortName evidence="11">SK</shortName>
        <ecNumber evidence="3 11">2.7.1.71</ecNumber>
    </recommendedName>
</protein>
<feature type="binding site" evidence="11">
    <location>
        <position position="32"/>
    </location>
    <ligand>
        <name>substrate</name>
    </ligand>
</feature>
<dbReference type="Pfam" id="PF01202">
    <property type="entry name" value="SKI"/>
    <property type="match status" value="1"/>
</dbReference>
<dbReference type="CDD" id="cd00464">
    <property type="entry name" value="SK"/>
    <property type="match status" value="1"/>
</dbReference>
<proteinExistence type="inferred from homology"/>
<comment type="subcellular location">
    <subcellularLocation>
        <location evidence="11">Cytoplasm</location>
    </subcellularLocation>
</comment>
<evidence type="ECO:0000256" key="11">
    <source>
        <dbReference type="HAMAP-Rule" id="MF_00109"/>
    </source>
</evidence>
<dbReference type="Proteomes" id="UP000322214">
    <property type="component" value="Chromosome"/>
</dbReference>
<dbReference type="GO" id="GO:0000287">
    <property type="term" value="F:magnesium ion binding"/>
    <property type="evidence" value="ECO:0007669"/>
    <property type="project" value="UniProtKB-UniRule"/>
</dbReference>
<keyword evidence="8 11" id="KW-0067">ATP-binding</keyword>
<keyword evidence="11" id="KW-0479">Metal-binding</keyword>
<dbReference type="HAMAP" id="MF_00109">
    <property type="entry name" value="Shikimate_kinase"/>
    <property type="match status" value="1"/>
</dbReference>
<sequence length="176" mass="19126">MNLYLIGYRGSGKSTVARILSELLGWAVVDSDDEIEILAGKTISQIFESEQEKGFRKWESTVIEGLAMLDQTVIALGGGAVLAESNRKRIAESGKAVWLQVSAETSHARITIDENSATQRPNLTQTGGIDEIEQMLAVRSPIYQTCADLVVDADSKTPSEIAAEIFDHFEALLLGL</sequence>
<evidence type="ECO:0000313" key="13">
    <source>
        <dbReference type="Proteomes" id="UP000322214"/>
    </source>
</evidence>
<feature type="binding site" evidence="11">
    <location>
        <position position="78"/>
    </location>
    <ligand>
        <name>substrate</name>
    </ligand>
</feature>
<dbReference type="GO" id="GO:0008652">
    <property type="term" value="P:amino acid biosynthetic process"/>
    <property type="evidence" value="ECO:0007669"/>
    <property type="project" value="UniProtKB-KW"/>
</dbReference>
<name>A0A5B9PPS3_9BACT</name>
<keyword evidence="7 11" id="KW-0418">Kinase</keyword>
<evidence type="ECO:0000313" key="12">
    <source>
        <dbReference type="EMBL" id="QEG24283.1"/>
    </source>
</evidence>
<keyword evidence="4 11" id="KW-0028">Amino-acid biosynthesis</keyword>
<dbReference type="OrthoDB" id="9800332at2"/>
<dbReference type="InterPro" id="IPR031322">
    <property type="entry name" value="Shikimate/glucono_kinase"/>
</dbReference>
<evidence type="ECO:0000256" key="1">
    <source>
        <dbReference type="ARBA" id="ARBA00004842"/>
    </source>
</evidence>
<dbReference type="GO" id="GO:0005829">
    <property type="term" value="C:cytosol"/>
    <property type="evidence" value="ECO:0007669"/>
    <property type="project" value="TreeGrafter"/>
</dbReference>
<dbReference type="EMBL" id="CP042912">
    <property type="protein sequence ID" value="QEG24283.1"/>
    <property type="molecule type" value="Genomic_DNA"/>
</dbReference>
<keyword evidence="6 11" id="KW-0547">Nucleotide-binding</keyword>
<evidence type="ECO:0000256" key="10">
    <source>
        <dbReference type="ARBA" id="ARBA00048567"/>
    </source>
</evidence>
<dbReference type="PRINTS" id="PR01100">
    <property type="entry name" value="SHIKIMTKNASE"/>
</dbReference>
<evidence type="ECO:0000256" key="8">
    <source>
        <dbReference type="ARBA" id="ARBA00022840"/>
    </source>
</evidence>
<keyword evidence="9 11" id="KW-0057">Aromatic amino acid biosynthesis</keyword>
<dbReference type="AlphaFoldDB" id="A0A5B9PPS3"/>
<dbReference type="EC" id="2.7.1.71" evidence="3 11"/>
<evidence type="ECO:0000256" key="2">
    <source>
        <dbReference type="ARBA" id="ARBA00006997"/>
    </source>
</evidence>
<dbReference type="PANTHER" id="PTHR21087:SF16">
    <property type="entry name" value="SHIKIMATE KINASE 1, CHLOROPLASTIC"/>
    <property type="match status" value="1"/>
</dbReference>
<organism evidence="12 13">
    <name type="scientific">Mariniblastus fucicola</name>
    <dbReference type="NCBI Taxonomy" id="980251"/>
    <lineage>
        <taxon>Bacteria</taxon>
        <taxon>Pseudomonadati</taxon>
        <taxon>Planctomycetota</taxon>
        <taxon>Planctomycetia</taxon>
        <taxon>Pirellulales</taxon>
        <taxon>Pirellulaceae</taxon>
        <taxon>Mariniblastus</taxon>
    </lineage>
</organism>
<comment type="caution">
    <text evidence="11">Lacks conserved residue(s) required for the propagation of feature annotation.</text>
</comment>
<comment type="cofactor">
    <cofactor evidence="11">
        <name>Mg(2+)</name>
        <dbReference type="ChEBI" id="CHEBI:18420"/>
    </cofactor>
    <text evidence="11">Binds 1 Mg(2+) ion per subunit.</text>
</comment>
<dbReference type="GO" id="GO:0004765">
    <property type="term" value="F:shikimate kinase activity"/>
    <property type="evidence" value="ECO:0007669"/>
    <property type="project" value="UniProtKB-UniRule"/>
</dbReference>
<reference evidence="12 13" key="1">
    <citation type="submission" date="2019-08" db="EMBL/GenBank/DDBJ databases">
        <title>Deep-cultivation of Planctomycetes and their phenomic and genomic characterization uncovers novel biology.</title>
        <authorList>
            <person name="Wiegand S."/>
            <person name="Jogler M."/>
            <person name="Boedeker C."/>
            <person name="Pinto D."/>
            <person name="Vollmers J."/>
            <person name="Rivas-Marin E."/>
            <person name="Kohn T."/>
            <person name="Peeters S.H."/>
            <person name="Heuer A."/>
            <person name="Rast P."/>
            <person name="Oberbeckmann S."/>
            <person name="Bunk B."/>
            <person name="Jeske O."/>
            <person name="Meyerdierks A."/>
            <person name="Storesund J.E."/>
            <person name="Kallscheuer N."/>
            <person name="Luecker S."/>
            <person name="Lage O.M."/>
            <person name="Pohl T."/>
            <person name="Merkel B.J."/>
            <person name="Hornburger P."/>
            <person name="Mueller R.-W."/>
            <person name="Bruemmer F."/>
            <person name="Labrenz M."/>
            <person name="Spormann A.M."/>
            <person name="Op den Camp H."/>
            <person name="Overmann J."/>
            <person name="Amann R."/>
            <person name="Jetten M.S.M."/>
            <person name="Mascher T."/>
            <person name="Medema M.H."/>
            <person name="Devos D.P."/>
            <person name="Kaster A.-K."/>
            <person name="Ovreas L."/>
            <person name="Rohde M."/>
            <person name="Galperin M.Y."/>
            <person name="Jogler C."/>
        </authorList>
    </citation>
    <scope>NUCLEOTIDE SEQUENCE [LARGE SCALE GENOMIC DNA]</scope>
    <source>
        <strain evidence="12 13">FC18</strain>
    </source>
</reference>
<comment type="pathway">
    <text evidence="1 11">Metabolic intermediate biosynthesis; chorismate biosynthesis; chorismate from D-erythrose 4-phosphate and phosphoenolpyruvate: step 5/7.</text>
</comment>
<comment type="subunit">
    <text evidence="11">Monomer.</text>
</comment>
<comment type="catalytic activity">
    <reaction evidence="10 11">
        <text>shikimate + ATP = 3-phosphoshikimate + ADP + H(+)</text>
        <dbReference type="Rhea" id="RHEA:13121"/>
        <dbReference type="ChEBI" id="CHEBI:15378"/>
        <dbReference type="ChEBI" id="CHEBI:30616"/>
        <dbReference type="ChEBI" id="CHEBI:36208"/>
        <dbReference type="ChEBI" id="CHEBI:145989"/>
        <dbReference type="ChEBI" id="CHEBI:456216"/>
        <dbReference type="EC" id="2.7.1.71"/>
    </reaction>
</comment>
<keyword evidence="11" id="KW-0963">Cytoplasm</keyword>
<evidence type="ECO:0000256" key="4">
    <source>
        <dbReference type="ARBA" id="ARBA00022605"/>
    </source>
</evidence>
<dbReference type="UniPathway" id="UPA00053">
    <property type="reaction ID" value="UER00088"/>
</dbReference>
<dbReference type="KEGG" id="mff:MFFC18_42010"/>
<feature type="binding site" evidence="11">
    <location>
        <position position="120"/>
    </location>
    <ligand>
        <name>ATP</name>
        <dbReference type="ChEBI" id="CHEBI:30616"/>
    </ligand>
</feature>
<dbReference type="GO" id="GO:0009423">
    <property type="term" value="P:chorismate biosynthetic process"/>
    <property type="evidence" value="ECO:0007669"/>
    <property type="project" value="UniProtKB-UniRule"/>
</dbReference>
<dbReference type="GO" id="GO:0009073">
    <property type="term" value="P:aromatic amino acid family biosynthetic process"/>
    <property type="evidence" value="ECO:0007669"/>
    <property type="project" value="UniProtKB-KW"/>
</dbReference>
<comment type="similarity">
    <text evidence="2 11">Belongs to the shikimate kinase family.</text>
</comment>
<accession>A0A5B9PPS3</accession>
<comment type="function">
    <text evidence="11">Catalyzes the specific phosphorylation of the 3-hydroxyl group of shikimic acid using ATP as a cosubstrate.</text>
</comment>
<dbReference type="STRING" id="980251.GCA_001642875_00777"/>
<evidence type="ECO:0000256" key="9">
    <source>
        <dbReference type="ARBA" id="ARBA00023141"/>
    </source>
</evidence>
<dbReference type="RefSeq" id="WP_075083564.1">
    <property type="nucleotide sequence ID" value="NZ_CP042912.1"/>
</dbReference>
<evidence type="ECO:0000256" key="7">
    <source>
        <dbReference type="ARBA" id="ARBA00022777"/>
    </source>
</evidence>
<dbReference type="InterPro" id="IPR023000">
    <property type="entry name" value="Shikimate_kinase_CS"/>
</dbReference>
<evidence type="ECO:0000256" key="5">
    <source>
        <dbReference type="ARBA" id="ARBA00022679"/>
    </source>
</evidence>
<dbReference type="PROSITE" id="PS01128">
    <property type="entry name" value="SHIKIMATE_KINASE"/>
    <property type="match status" value="1"/>
</dbReference>
<feature type="binding site" evidence="11">
    <location>
        <position position="139"/>
    </location>
    <ligand>
        <name>substrate</name>
    </ligand>
</feature>
<feature type="binding site" evidence="11">
    <location>
        <position position="56"/>
    </location>
    <ligand>
        <name>substrate</name>
    </ligand>
</feature>
<feature type="binding site" evidence="11">
    <location>
        <begin position="10"/>
        <end position="15"/>
    </location>
    <ligand>
        <name>ATP</name>
        <dbReference type="ChEBI" id="CHEBI:30616"/>
    </ligand>
</feature>
<dbReference type="Gene3D" id="3.40.50.300">
    <property type="entry name" value="P-loop containing nucleotide triphosphate hydrolases"/>
    <property type="match status" value="1"/>
</dbReference>
<feature type="binding site" evidence="11">
    <location>
        <position position="14"/>
    </location>
    <ligand>
        <name>Mg(2+)</name>
        <dbReference type="ChEBI" id="CHEBI:18420"/>
    </ligand>
</feature>
<evidence type="ECO:0000256" key="6">
    <source>
        <dbReference type="ARBA" id="ARBA00022741"/>
    </source>
</evidence>
<gene>
    <name evidence="11 12" type="primary">aroK</name>
    <name evidence="12" type="ORF">MFFC18_42010</name>
</gene>
<dbReference type="SUPFAM" id="SSF52540">
    <property type="entry name" value="P-loop containing nucleoside triphosphate hydrolases"/>
    <property type="match status" value="1"/>
</dbReference>
<dbReference type="InterPro" id="IPR027417">
    <property type="entry name" value="P-loop_NTPase"/>
</dbReference>
<evidence type="ECO:0000256" key="3">
    <source>
        <dbReference type="ARBA" id="ARBA00012154"/>
    </source>
</evidence>
<keyword evidence="11" id="KW-0460">Magnesium</keyword>
<dbReference type="GO" id="GO:0005524">
    <property type="term" value="F:ATP binding"/>
    <property type="evidence" value="ECO:0007669"/>
    <property type="project" value="UniProtKB-UniRule"/>
</dbReference>
<dbReference type="PANTHER" id="PTHR21087">
    <property type="entry name" value="SHIKIMATE KINASE"/>
    <property type="match status" value="1"/>
</dbReference>
<keyword evidence="5 11" id="KW-0808">Transferase</keyword>